<feature type="transmembrane region" description="Helical" evidence="6">
    <location>
        <begin position="455"/>
        <end position="476"/>
    </location>
</feature>
<gene>
    <name evidence="7" type="ORF">SAMN02194393_05278</name>
</gene>
<feature type="transmembrane region" description="Helical" evidence="6">
    <location>
        <begin position="161"/>
        <end position="179"/>
    </location>
</feature>
<dbReference type="EMBL" id="FUZT01000024">
    <property type="protein sequence ID" value="SKC91177.1"/>
    <property type="molecule type" value="Genomic_DNA"/>
</dbReference>
<dbReference type="PANTHER" id="PTHR30250">
    <property type="entry name" value="PST FAMILY PREDICTED COLANIC ACID TRANSPORTER"/>
    <property type="match status" value="1"/>
</dbReference>
<feature type="transmembrane region" description="Helical" evidence="6">
    <location>
        <begin position="12"/>
        <end position="30"/>
    </location>
</feature>
<evidence type="ECO:0000256" key="4">
    <source>
        <dbReference type="ARBA" id="ARBA00022989"/>
    </source>
</evidence>
<proteinExistence type="predicted"/>
<keyword evidence="5 6" id="KW-0472">Membrane</keyword>
<evidence type="ECO:0000256" key="3">
    <source>
        <dbReference type="ARBA" id="ARBA00022692"/>
    </source>
</evidence>
<evidence type="ECO:0000256" key="6">
    <source>
        <dbReference type="SAM" id="Phobius"/>
    </source>
</evidence>
<feature type="transmembrane region" description="Helical" evidence="6">
    <location>
        <begin position="424"/>
        <end position="443"/>
    </location>
</feature>
<dbReference type="OrthoDB" id="9775950at2"/>
<evidence type="ECO:0000256" key="1">
    <source>
        <dbReference type="ARBA" id="ARBA00004651"/>
    </source>
</evidence>
<dbReference type="PIRSF" id="PIRSF038958">
    <property type="entry name" value="PG_synth_SpoVB"/>
    <property type="match status" value="1"/>
</dbReference>
<keyword evidence="3 6" id="KW-0812">Transmembrane</keyword>
<feature type="transmembrane region" description="Helical" evidence="6">
    <location>
        <begin position="399"/>
        <end position="418"/>
    </location>
</feature>
<feature type="transmembrane region" description="Helical" evidence="6">
    <location>
        <begin position="122"/>
        <end position="140"/>
    </location>
</feature>
<feature type="transmembrane region" description="Helical" evidence="6">
    <location>
        <begin position="90"/>
        <end position="110"/>
    </location>
</feature>
<dbReference type="InterPro" id="IPR024923">
    <property type="entry name" value="PG_synth_SpoVB"/>
</dbReference>
<dbReference type="RefSeq" id="WP_079495860.1">
    <property type="nucleotide sequence ID" value="NZ_FUZT01000024.1"/>
</dbReference>
<evidence type="ECO:0000256" key="5">
    <source>
        <dbReference type="ARBA" id="ARBA00023136"/>
    </source>
</evidence>
<name>A0A1T5MSG8_9FIRM</name>
<reference evidence="7 8" key="1">
    <citation type="submission" date="2017-02" db="EMBL/GenBank/DDBJ databases">
        <authorList>
            <person name="Peterson S.W."/>
        </authorList>
    </citation>
    <scope>NUCLEOTIDE SEQUENCE [LARGE SCALE GENOMIC DNA]</scope>
    <source>
        <strain evidence="7 8">M1</strain>
    </source>
</reference>
<dbReference type="PANTHER" id="PTHR30250:SF21">
    <property type="entry name" value="LIPID II FLIPPASE MURJ"/>
    <property type="match status" value="1"/>
</dbReference>
<dbReference type="STRING" id="36842.SAMN02194393_05278"/>
<feature type="transmembrane region" description="Helical" evidence="6">
    <location>
        <begin position="231"/>
        <end position="252"/>
    </location>
</feature>
<evidence type="ECO:0000313" key="7">
    <source>
        <dbReference type="EMBL" id="SKC91177.1"/>
    </source>
</evidence>
<feature type="transmembrane region" description="Helical" evidence="6">
    <location>
        <begin position="366"/>
        <end position="387"/>
    </location>
</feature>
<dbReference type="GO" id="GO:0005886">
    <property type="term" value="C:plasma membrane"/>
    <property type="evidence" value="ECO:0007669"/>
    <property type="project" value="UniProtKB-SubCell"/>
</dbReference>
<dbReference type="AlphaFoldDB" id="A0A1T5MSG8"/>
<organism evidence="7 8">
    <name type="scientific">Maledivibacter halophilus</name>
    <dbReference type="NCBI Taxonomy" id="36842"/>
    <lineage>
        <taxon>Bacteria</taxon>
        <taxon>Bacillati</taxon>
        <taxon>Bacillota</taxon>
        <taxon>Clostridia</taxon>
        <taxon>Peptostreptococcales</taxon>
        <taxon>Caminicellaceae</taxon>
        <taxon>Maledivibacter</taxon>
    </lineage>
</organism>
<keyword evidence="8" id="KW-1185">Reference proteome</keyword>
<feature type="transmembrane region" description="Helical" evidence="6">
    <location>
        <begin position="288"/>
        <end position="308"/>
    </location>
</feature>
<dbReference type="InterPro" id="IPR002797">
    <property type="entry name" value="Polysacc_synth"/>
</dbReference>
<feature type="transmembrane region" description="Helical" evidence="6">
    <location>
        <begin position="329"/>
        <end position="354"/>
    </location>
</feature>
<feature type="transmembrane region" description="Helical" evidence="6">
    <location>
        <begin position="50"/>
        <end position="69"/>
    </location>
</feature>
<keyword evidence="4 6" id="KW-1133">Transmembrane helix</keyword>
<feature type="transmembrane region" description="Helical" evidence="6">
    <location>
        <begin position="488"/>
        <end position="506"/>
    </location>
</feature>
<evidence type="ECO:0000313" key="8">
    <source>
        <dbReference type="Proteomes" id="UP000190285"/>
    </source>
</evidence>
<dbReference type="Proteomes" id="UP000190285">
    <property type="component" value="Unassembled WGS sequence"/>
</dbReference>
<sequence>MEKSNSNSFIKGAFILGAAGMIIKILGAFFRIPLGNLIGDEGMGYFQSSYPIYVLLGVISTAGFPTAIAKLVSEKIAIGDEYGAERIFKVSFMALLVVGISTSSLLFFGARFYTNYFLKNPKAYYSTLAIAPALFFVPIMSSFRGYFQGLQNMKPTAVSQIAEQIGRVVLGLALAYILLDKKLEIAAAGAAFGASAGGLFGAIIITYIFFRYKRKKGEFRPKGEIEDTSTILNKLLKIAIPIAIGAAVVPIMQTIDAGIIMRRLQDIGYDEDTANSLFGQLTGMANPLINFPQVLIAAIQVSLVPAVSHFVTRRDIRSLNTTVEAGLRVALLIGLPAAIGLVILAKPIMILLYPLQIESAVNASKILSVLGFGVIFLSIYQTLTGVLQGIGKPFIPVRNLFVGALVKLVLSYILIGIPTLTIRGAAIATVIGYGIAAILNLIYIKSHINMRFNFVNVFLKPAVSVTIMAIAVRFTYSIINANLGNNKSTLISITLGAVVYGIMLLLTKTLNEEDFGLMPGGKKIYKIARIFYRK</sequence>
<dbReference type="InterPro" id="IPR050833">
    <property type="entry name" value="Poly_Biosynth_Transport"/>
</dbReference>
<dbReference type="Pfam" id="PF01943">
    <property type="entry name" value="Polysacc_synt"/>
    <property type="match status" value="1"/>
</dbReference>
<protein>
    <submittedName>
        <fullName evidence="7">Stage V sporulation protein B</fullName>
    </submittedName>
</protein>
<feature type="transmembrane region" description="Helical" evidence="6">
    <location>
        <begin position="185"/>
        <end position="210"/>
    </location>
</feature>
<accession>A0A1T5MSG8</accession>
<keyword evidence="2" id="KW-1003">Cell membrane</keyword>
<comment type="subcellular location">
    <subcellularLocation>
        <location evidence="1">Cell membrane</location>
        <topology evidence="1">Multi-pass membrane protein</topology>
    </subcellularLocation>
</comment>
<dbReference type="CDD" id="cd13124">
    <property type="entry name" value="MATE_SpoVB_like"/>
    <property type="match status" value="1"/>
</dbReference>
<evidence type="ECO:0000256" key="2">
    <source>
        <dbReference type="ARBA" id="ARBA00022475"/>
    </source>
</evidence>